<dbReference type="Gene3D" id="3.30.1180.10">
    <property type="match status" value="1"/>
</dbReference>
<evidence type="ECO:0000313" key="3">
    <source>
        <dbReference type="EMBL" id="QGU96649.1"/>
    </source>
</evidence>
<evidence type="ECO:0000256" key="1">
    <source>
        <dbReference type="ARBA" id="ARBA00003238"/>
    </source>
</evidence>
<dbReference type="PANTHER" id="PTHR33434:SF3">
    <property type="entry name" value="DEGV DOMAIN-CONTAINING PROTEIN YITS"/>
    <property type="match status" value="1"/>
</dbReference>
<dbReference type="EMBL" id="CP046522">
    <property type="protein sequence ID" value="QGU96649.1"/>
    <property type="molecule type" value="Genomic_DNA"/>
</dbReference>
<dbReference type="GO" id="GO:0008289">
    <property type="term" value="F:lipid binding"/>
    <property type="evidence" value="ECO:0007669"/>
    <property type="project" value="UniProtKB-KW"/>
</dbReference>
<sequence>MDTVITIDSSCDLPLEYVEGNNIPALGLICHLEGKEYIDDFGKSLTYEQFYGTLRNGAMPTTSQINVYRFEELFRKYAKEGKSIIHLSMSSKISGCYSSANIAKQLVEEEMKDADITVIDTKSASIGEGIIVYSAIEMLKKGASKNEIVDWVESNKLKVHHWFIVEDLIHLKRGGRLSATKANIGTLLQIKPLIYIDKEGSLENLSNVRGRKKAIKLLMDKFEENILDVENSVIGISHGDCLEDALLLKEMLLEKYNVKEILINHVGPVIASHTGAGMLSLCFIGKDRVV</sequence>
<accession>A0A6I6ESM5</accession>
<dbReference type="Gene3D" id="3.40.50.10440">
    <property type="entry name" value="Dihydroxyacetone kinase, domain 1"/>
    <property type="match status" value="1"/>
</dbReference>
<protein>
    <submittedName>
        <fullName evidence="3">DegV family EDD domain-containing protein</fullName>
    </submittedName>
</protein>
<dbReference type="PANTHER" id="PTHR33434">
    <property type="entry name" value="DEGV DOMAIN-CONTAINING PROTEIN DR_1986-RELATED"/>
    <property type="match status" value="1"/>
</dbReference>
<dbReference type="PROSITE" id="PS51482">
    <property type="entry name" value="DEGV"/>
    <property type="match status" value="1"/>
</dbReference>
<keyword evidence="4" id="KW-1185">Reference proteome</keyword>
<dbReference type="InterPro" id="IPR043168">
    <property type="entry name" value="DegV_C"/>
</dbReference>
<organism evidence="3 4">
    <name type="scientific">Clostridium bovifaecis</name>
    <dbReference type="NCBI Taxonomy" id="2184719"/>
    <lineage>
        <taxon>Bacteria</taxon>
        <taxon>Bacillati</taxon>
        <taxon>Bacillota</taxon>
        <taxon>Clostridia</taxon>
        <taxon>Eubacteriales</taxon>
        <taxon>Clostridiaceae</taxon>
        <taxon>Clostridium</taxon>
    </lineage>
</organism>
<dbReference type="NCBIfam" id="TIGR00762">
    <property type="entry name" value="DegV"/>
    <property type="match status" value="1"/>
</dbReference>
<proteinExistence type="predicted"/>
<dbReference type="InterPro" id="IPR050270">
    <property type="entry name" value="DegV_domain_contain"/>
</dbReference>
<evidence type="ECO:0000313" key="4">
    <source>
        <dbReference type="Proteomes" id="UP000422764"/>
    </source>
</evidence>
<name>A0A6I6ESM5_9CLOT</name>
<gene>
    <name evidence="3" type="ORF">GOM49_17510</name>
</gene>
<keyword evidence="2" id="KW-0446">Lipid-binding</keyword>
<dbReference type="Pfam" id="PF02645">
    <property type="entry name" value="DegV"/>
    <property type="match status" value="1"/>
</dbReference>
<comment type="function">
    <text evidence="1">May bind long-chain fatty acids, such as palmitate, and may play a role in lipid transport or fatty acid metabolism.</text>
</comment>
<dbReference type="InterPro" id="IPR003797">
    <property type="entry name" value="DegV"/>
</dbReference>
<dbReference type="AlphaFoldDB" id="A0A6I6ESM5"/>
<reference evidence="3 4" key="1">
    <citation type="submission" date="2019-12" db="EMBL/GenBank/DDBJ databases">
        <title>Genome sequenceing of Clostridium bovifaecis.</title>
        <authorList>
            <person name="Yao Y."/>
        </authorList>
    </citation>
    <scope>NUCLEOTIDE SEQUENCE [LARGE SCALE GENOMIC DNA]</scope>
    <source>
        <strain evidence="3 4">BXX</strain>
    </source>
</reference>
<dbReference type="SUPFAM" id="SSF82549">
    <property type="entry name" value="DAK1/DegV-like"/>
    <property type="match status" value="1"/>
</dbReference>
<dbReference type="Proteomes" id="UP000422764">
    <property type="component" value="Chromosome"/>
</dbReference>
<evidence type="ECO:0000256" key="2">
    <source>
        <dbReference type="ARBA" id="ARBA00023121"/>
    </source>
</evidence>
<dbReference type="Gene3D" id="2.20.28.50">
    <property type="entry name" value="degv family protein"/>
    <property type="match status" value="1"/>
</dbReference>